<dbReference type="InterPro" id="IPR018378">
    <property type="entry name" value="C-type_lectin_CS"/>
</dbReference>
<dbReference type="Pfam" id="PF00059">
    <property type="entry name" value="Lectin_C"/>
    <property type="match status" value="1"/>
</dbReference>
<dbReference type="SUPFAM" id="SSF49899">
    <property type="entry name" value="Concanavalin A-like lectins/glucanases"/>
    <property type="match status" value="1"/>
</dbReference>
<comment type="caution">
    <text evidence="6">The sequence shown here is derived from an EMBL/GenBank/DDBJ whole genome shotgun (WGS) entry which is preliminary data.</text>
</comment>
<evidence type="ECO:0000256" key="1">
    <source>
        <dbReference type="ARBA" id="ARBA00023157"/>
    </source>
</evidence>
<evidence type="ECO:0000259" key="5">
    <source>
        <dbReference type="PROSITE" id="PS50060"/>
    </source>
</evidence>
<keyword evidence="2" id="KW-0175">Coiled coil</keyword>
<dbReference type="SMART" id="SM00137">
    <property type="entry name" value="MAM"/>
    <property type="match status" value="1"/>
</dbReference>
<reference evidence="6" key="1">
    <citation type="submission" date="2021-03" db="EMBL/GenBank/DDBJ databases">
        <authorList>
            <person name="Bekaert M."/>
        </authorList>
    </citation>
    <scope>NUCLEOTIDE SEQUENCE</scope>
</reference>
<evidence type="ECO:0000256" key="3">
    <source>
        <dbReference type="SAM" id="MobiDB-lite"/>
    </source>
</evidence>
<dbReference type="InterPro" id="IPR000998">
    <property type="entry name" value="MAM_dom"/>
</dbReference>
<evidence type="ECO:0000313" key="6">
    <source>
        <dbReference type="EMBL" id="CAG2240870.1"/>
    </source>
</evidence>
<protein>
    <submittedName>
        <fullName evidence="6">Uncharacterized protein</fullName>
    </submittedName>
</protein>
<dbReference type="CDD" id="cd00037">
    <property type="entry name" value="CLECT"/>
    <property type="match status" value="1"/>
</dbReference>
<dbReference type="InterPro" id="IPR013320">
    <property type="entry name" value="ConA-like_dom_sf"/>
</dbReference>
<dbReference type="InterPro" id="IPR051560">
    <property type="entry name" value="MAM_domain-containing"/>
</dbReference>
<feature type="region of interest" description="Disordered" evidence="3">
    <location>
        <begin position="189"/>
        <end position="208"/>
    </location>
</feature>
<feature type="domain" description="MAM" evidence="5">
    <location>
        <begin position="171"/>
        <end position="352"/>
    </location>
</feature>
<organism evidence="6 7">
    <name type="scientific">Mytilus edulis</name>
    <name type="common">Blue mussel</name>
    <dbReference type="NCBI Taxonomy" id="6550"/>
    <lineage>
        <taxon>Eukaryota</taxon>
        <taxon>Metazoa</taxon>
        <taxon>Spiralia</taxon>
        <taxon>Lophotrochozoa</taxon>
        <taxon>Mollusca</taxon>
        <taxon>Bivalvia</taxon>
        <taxon>Autobranchia</taxon>
        <taxon>Pteriomorphia</taxon>
        <taxon>Mytilida</taxon>
        <taxon>Mytiloidea</taxon>
        <taxon>Mytilidae</taxon>
        <taxon>Mytilinae</taxon>
        <taxon>Mytilus</taxon>
    </lineage>
</organism>
<dbReference type="Pfam" id="PF00629">
    <property type="entry name" value="MAM"/>
    <property type="match status" value="1"/>
</dbReference>
<gene>
    <name evidence="6" type="ORF">MEDL_53137</name>
</gene>
<dbReference type="Gene3D" id="3.10.100.10">
    <property type="entry name" value="Mannose-Binding Protein A, subunit A"/>
    <property type="match status" value="1"/>
</dbReference>
<dbReference type="SMART" id="SM00034">
    <property type="entry name" value="CLECT"/>
    <property type="match status" value="1"/>
</dbReference>
<dbReference type="SUPFAM" id="SSF56436">
    <property type="entry name" value="C-type lectin-like"/>
    <property type="match status" value="1"/>
</dbReference>
<dbReference type="InterPro" id="IPR001304">
    <property type="entry name" value="C-type_lectin-like"/>
</dbReference>
<dbReference type="InterPro" id="IPR016187">
    <property type="entry name" value="CTDL_fold"/>
</dbReference>
<keyword evidence="1" id="KW-1015">Disulfide bond</keyword>
<sequence length="499" mass="56280">MIQNGKTQCNLKNGQCTYDMKIGQQGQCDSVTSTSMHGSGGHITGSCTCDDVSRLSTKMNTMKNTESNLKQLMIELNQYINNATTELSATDSKLQNENQKGNRLNNTLNSMESQLNQTKDHLNSVLKSATSELTGLRQKLATNTRDLTMCQTALGTPVSTNAAIHQDFTTFYCGFQSTDLCHFSQDHHDDTNWDRRHTEESQTGPKRDHTYGNNYGYYMALRATSPVHSSAGRTTSRLISPTFNPAPNYCVRFWYTMYGKDVKTLNVYAQVHGGLGYPVFTHTGNVDNQWHMAEISLNKEYTADMFQVVFEATHDAYHIHRYSGGRYHYENHNQYGNIAVDDVYVYNTTCQNVPKYPAGAFVRTIGSQTSYYTFHGTAATWYDAVETCKRENIHSNLATVVDPAEQNYLVKLIQSDVSLTAAGQHGFFINGNDYDSENRYEWTASGYPESLNYTNWHVGQPNNVGDNQDCLLMQYSESNYEWGDVSCSEKHSFICETVL</sequence>
<dbReference type="PROSITE" id="PS50060">
    <property type="entry name" value="MAM_2"/>
    <property type="match status" value="1"/>
</dbReference>
<dbReference type="CDD" id="cd06263">
    <property type="entry name" value="MAM"/>
    <property type="match status" value="1"/>
</dbReference>
<dbReference type="AlphaFoldDB" id="A0A8S3UA52"/>
<dbReference type="InterPro" id="IPR016186">
    <property type="entry name" value="C-type_lectin-like/link_sf"/>
</dbReference>
<dbReference type="Gene3D" id="2.60.120.200">
    <property type="match status" value="1"/>
</dbReference>
<dbReference type="PANTHER" id="PTHR23282">
    <property type="entry name" value="APICAL ENDOSOMAL GLYCOPROTEIN PRECURSOR"/>
    <property type="match status" value="1"/>
</dbReference>
<feature type="coiled-coil region" evidence="2">
    <location>
        <begin position="55"/>
        <end position="114"/>
    </location>
</feature>
<dbReference type="PANTHER" id="PTHR23282:SF101">
    <property type="entry name" value="MAM DOMAIN-CONTAINING PROTEIN"/>
    <property type="match status" value="1"/>
</dbReference>
<evidence type="ECO:0000256" key="2">
    <source>
        <dbReference type="SAM" id="Coils"/>
    </source>
</evidence>
<dbReference type="EMBL" id="CAJPWZ010002577">
    <property type="protein sequence ID" value="CAG2240870.1"/>
    <property type="molecule type" value="Genomic_DNA"/>
</dbReference>
<name>A0A8S3UA52_MYTED</name>
<dbReference type="OrthoDB" id="441660at2759"/>
<dbReference type="PROSITE" id="PS00615">
    <property type="entry name" value="C_TYPE_LECTIN_1"/>
    <property type="match status" value="1"/>
</dbReference>
<dbReference type="GO" id="GO:0016020">
    <property type="term" value="C:membrane"/>
    <property type="evidence" value="ECO:0007669"/>
    <property type="project" value="InterPro"/>
</dbReference>
<dbReference type="Proteomes" id="UP000683360">
    <property type="component" value="Unassembled WGS sequence"/>
</dbReference>
<feature type="domain" description="C-type lectin" evidence="4">
    <location>
        <begin position="372"/>
        <end position="496"/>
    </location>
</feature>
<evidence type="ECO:0000313" key="7">
    <source>
        <dbReference type="Proteomes" id="UP000683360"/>
    </source>
</evidence>
<evidence type="ECO:0000259" key="4">
    <source>
        <dbReference type="PROSITE" id="PS50041"/>
    </source>
</evidence>
<dbReference type="Gene3D" id="1.20.120.330">
    <property type="entry name" value="Nucleotidyltransferases domain 2"/>
    <property type="match status" value="1"/>
</dbReference>
<accession>A0A8S3UA52</accession>
<dbReference type="PROSITE" id="PS50041">
    <property type="entry name" value="C_TYPE_LECTIN_2"/>
    <property type="match status" value="1"/>
</dbReference>
<proteinExistence type="predicted"/>
<keyword evidence="7" id="KW-1185">Reference proteome</keyword>